<evidence type="ECO:0000313" key="1">
    <source>
        <dbReference type="EMBL" id="GFY07175.1"/>
    </source>
</evidence>
<dbReference type="AlphaFoldDB" id="A0A8X6VIF2"/>
<accession>A0A8X6VIF2</accession>
<dbReference type="Proteomes" id="UP000887159">
    <property type="component" value="Unassembled WGS sequence"/>
</dbReference>
<dbReference type="EMBL" id="BMAU01021268">
    <property type="protein sequence ID" value="GFY07175.1"/>
    <property type="molecule type" value="Genomic_DNA"/>
</dbReference>
<keyword evidence="2" id="KW-1185">Reference proteome</keyword>
<protein>
    <submittedName>
        <fullName evidence="1">Uncharacterized protein</fullName>
    </submittedName>
</protein>
<gene>
    <name evidence="1" type="ORF">TNCV_277221</name>
</gene>
<proteinExistence type="predicted"/>
<reference evidence="1" key="1">
    <citation type="submission" date="2020-08" db="EMBL/GenBank/DDBJ databases">
        <title>Multicomponent nature underlies the extraordinary mechanical properties of spider dragline silk.</title>
        <authorList>
            <person name="Kono N."/>
            <person name="Nakamura H."/>
            <person name="Mori M."/>
            <person name="Yoshida Y."/>
            <person name="Ohtoshi R."/>
            <person name="Malay A.D."/>
            <person name="Moran D.A.P."/>
            <person name="Tomita M."/>
            <person name="Numata K."/>
            <person name="Arakawa K."/>
        </authorList>
    </citation>
    <scope>NUCLEOTIDE SEQUENCE</scope>
</reference>
<evidence type="ECO:0000313" key="2">
    <source>
        <dbReference type="Proteomes" id="UP000887159"/>
    </source>
</evidence>
<sequence>MTENAKCVIYWIRRLQVIDTLKAKWTKAELDLISSSSFPVVPGELFEQPTFLFRPILEYGLIYACTSKSYLDKLERVHLSGLRPRCPNDIVLFKAEFTPRRTNVKCLASSQSETSFRAK</sequence>
<name>A0A8X6VIF2_TRICX</name>
<comment type="caution">
    <text evidence="1">The sequence shown here is derived from an EMBL/GenBank/DDBJ whole genome shotgun (WGS) entry which is preliminary data.</text>
</comment>
<organism evidence="1 2">
    <name type="scientific">Trichonephila clavipes</name>
    <name type="common">Golden silk orbweaver</name>
    <name type="synonym">Nephila clavipes</name>
    <dbReference type="NCBI Taxonomy" id="2585209"/>
    <lineage>
        <taxon>Eukaryota</taxon>
        <taxon>Metazoa</taxon>
        <taxon>Ecdysozoa</taxon>
        <taxon>Arthropoda</taxon>
        <taxon>Chelicerata</taxon>
        <taxon>Arachnida</taxon>
        <taxon>Araneae</taxon>
        <taxon>Araneomorphae</taxon>
        <taxon>Entelegynae</taxon>
        <taxon>Araneoidea</taxon>
        <taxon>Nephilidae</taxon>
        <taxon>Trichonephila</taxon>
    </lineage>
</organism>